<evidence type="ECO:0000313" key="3">
    <source>
        <dbReference type="Proteomes" id="UP000747399"/>
    </source>
</evidence>
<dbReference type="EMBL" id="BNCO01000010">
    <property type="protein sequence ID" value="GIL51297.1"/>
    <property type="molecule type" value="Genomic_DNA"/>
</dbReference>
<evidence type="ECO:0000256" key="1">
    <source>
        <dbReference type="SAM" id="MobiDB-lite"/>
    </source>
</evidence>
<proteinExistence type="predicted"/>
<sequence>MACNNSCARLLSELADEYDRSSTILVQLELALELRTPASNCTSEATSDASVVKEGMSVARVDPKIQNMKMISQLNGSNQSPPRRPSSSSDGESDVDFDVADMVALRCHSMTSLQRDHAEECPVLVTRALSFQPQRHVQRPMTMTRPERPVPVRMQGQPQSQPQYQHQKPEMEISNPAFISCSNVAGRPSTCAQRALSDPSVVLVDSTRRPTTTATNKSLALTGVSFLASITPRCRPPLSPRPPLLQRSTSRRPLLSWTSTGASTSSGATLSIRPPSRPVSGLSNEVVTPAMPQRRGSGNVVANPYLLGSTQRSCDTALNDTPSPAIRQPLRPSTCLQAQPGMVPGPVVMAPLLPSLGHLRRKRGFTEHGGFRMPVQQASEETEEDYVPA</sequence>
<keyword evidence="3" id="KW-1185">Reference proteome</keyword>
<feature type="region of interest" description="Disordered" evidence="1">
    <location>
        <begin position="234"/>
        <end position="284"/>
    </location>
</feature>
<gene>
    <name evidence="2" type="ORF">Vafri_7322</name>
</gene>
<name>A0A8J4EXX6_9CHLO</name>
<reference evidence="2" key="1">
    <citation type="journal article" date="2021" name="Proc. Natl. Acad. Sci. U.S.A.">
        <title>Three genomes in the algal genus Volvox reveal the fate of a haploid sex-determining region after a transition to homothallism.</title>
        <authorList>
            <person name="Yamamoto K."/>
            <person name="Hamaji T."/>
            <person name="Kawai-Toyooka H."/>
            <person name="Matsuzaki R."/>
            <person name="Takahashi F."/>
            <person name="Nishimura Y."/>
            <person name="Kawachi M."/>
            <person name="Noguchi H."/>
            <person name="Minakuchi Y."/>
            <person name="Umen J.G."/>
            <person name="Toyoda A."/>
            <person name="Nozaki H."/>
        </authorList>
    </citation>
    <scope>NUCLEOTIDE SEQUENCE</scope>
    <source>
        <strain evidence="2">NIES-3780</strain>
    </source>
</reference>
<dbReference type="Proteomes" id="UP000747399">
    <property type="component" value="Unassembled WGS sequence"/>
</dbReference>
<comment type="caution">
    <text evidence="2">The sequence shown here is derived from an EMBL/GenBank/DDBJ whole genome shotgun (WGS) entry which is preliminary data.</text>
</comment>
<accession>A0A8J4EXX6</accession>
<dbReference type="AlphaFoldDB" id="A0A8J4EXX6"/>
<feature type="region of interest" description="Disordered" evidence="1">
    <location>
        <begin position="73"/>
        <end position="94"/>
    </location>
</feature>
<evidence type="ECO:0000313" key="2">
    <source>
        <dbReference type="EMBL" id="GIL51297.1"/>
    </source>
</evidence>
<organism evidence="2 3">
    <name type="scientific">Volvox africanus</name>
    <dbReference type="NCBI Taxonomy" id="51714"/>
    <lineage>
        <taxon>Eukaryota</taxon>
        <taxon>Viridiplantae</taxon>
        <taxon>Chlorophyta</taxon>
        <taxon>core chlorophytes</taxon>
        <taxon>Chlorophyceae</taxon>
        <taxon>CS clade</taxon>
        <taxon>Chlamydomonadales</taxon>
        <taxon>Volvocaceae</taxon>
        <taxon>Volvox</taxon>
    </lineage>
</organism>
<feature type="compositionally biased region" description="Low complexity" evidence="1">
    <location>
        <begin position="244"/>
        <end position="271"/>
    </location>
</feature>
<feature type="compositionally biased region" description="Pro residues" evidence="1">
    <location>
        <begin position="234"/>
        <end position="243"/>
    </location>
</feature>
<protein>
    <submittedName>
        <fullName evidence="2">Uncharacterized protein</fullName>
    </submittedName>
</protein>